<dbReference type="Proteomes" id="UP000323439">
    <property type="component" value="Unassembled WGS sequence"/>
</dbReference>
<dbReference type="STRING" id="230361.sm9_1089"/>
<keyword evidence="2" id="KW-1185">Reference proteome</keyword>
<dbReference type="InterPro" id="IPR012349">
    <property type="entry name" value="Split_barrel_FMN-bd"/>
</dbReference>
<dbReference type="RefSeq" id="WP_149732476.1">
    <property type="nucleotide sequence ID" value="NZ_FMXB01000018.1"/>
</dbReference>
<dbReference type="SUPFAM" id="SSF50475">
    <property type="entry name" value="FMN-binding split barrel"/>
    <property type="match status" value="1"/>
</dbReference>
<protein>
    <recommendedName>
        <fullName evidence="3">Pyridoxamine 5'-phosphate oxidase family protein</fullName>
    </recommendedName>
</protein>
<evidence type="ECO:0008006" key="3">
    <source>
        <dbReference type="Google" id="ProtNLM"/>
    </source>
</evidence>
<name>A0A1G5X6X0_9EURY</name>
<organism evidence="1 2">
    <name type="scientific">Methanobrevibacter millerae</name>
    <dbReference type="NCBI Taxonomy" id="230361"/>
    <lineage>
        <taxon>Archaea</taxon>
        <taxon>Methanobacteriati</taxon>
        <taxon>Methanobacteriota</taxon>
        <taxon>Methanomada group</taxon>
        <taxon>Methanobacteria</taxon>
        <taxon>Methanobacteriales</taxon>
        <taxon>Methanobacteriaceae</taxon>
        <taxon>Methanobrevibacter</taxon>
    </lineage>
</organism>
<accession>A0A1G5X6X0</accession>
<dbReference type="EMBL" id="FMXB01000018">
    <property type="protein sequence ID" value="SDA65794.1"/>
    <property type="molecule type" value="Genomic_DNA"/>
</dbReference>
<evidence type="ECO:0000313" key="1">
    <source>
        <dbReference type="EMBL" id="SDA65794.1"/>
    </source>
</evidence>
<sequence>MFREMRRKKQELSHDECIDILINEPRGVLALLGDEKYPYAVPMSHVYVDGKIYFHGAKTGHKRDAVTNYGKASYCVIDNGVRNEGEWWYTFKSVIAFGKIRTIENDGEKREKLTHLGNKFFPSPEDTENEINRLINKTEVYELAIEHMSGKITVEK</sequence>
<dbReference type="OrthoDB" id="953at2157"/>
<dbReference type="Pfam" id="PF12900">
    <property type="entry name" value="Pyridox_ox_2"/>
    <property type="match status" value="1"/>
</dbReference>
<dbReference type="PANTHER" id="PTHR34071:SF2">
    <property type="entry name" value="FLAVIN-NUCLEOTIDE-BINDING PROTEIN"/>
    <property type="match status" value="1"/>
</dbReference>
<dbReference type="AlphaFoldDB" id="A0A1G5X6X0"/>
<proteinExistence type="predicted"/>
<gene>
    <name evidence="1" type="ORF">SAMN02910315_01977</name>
</gene>
<reference evidence="1 2" key="1">
    <citation type="submission" date="2016-10" db="EMBL/GenBank/DDBJ databases">
        <authorList>
            <person name="Varghese N."/>
            <person name="Submissions S."/>
        </authorList>
    </citation>
    <scope>NUCLEOTIDE SEQUENCE [LARGE SCALE GENOMIC DNA]</scope>
    <source>
        <strain evidence="1 2">DSM 16643</strain>
    </source>
</reference>
<evidence type="ECO:0000313" key="2">
    <source>
        <dbReference type="Proteomes" id="UP000323439"/>
    </source>
</evidence>
<dbReference type="PANTHER" id="PTHR34071">
    <property type="entry name" value="5-NITROIMIDAZOLE ANTIBIOTICS RESISTANCE PROTEIN, NIMA-FAMILY-RELATED PROTEIN-RELATED"/>
    <property type="match status" value="1"/>
</dbReference>
<dbReference type="Gene3D" id="2.30.110.10">
    <property type="entry name" value="Electron Transport, Fmn-binding Protein, Chain A"/>
    <property type="match status" value="1"/>
</dbReference>
<dbReference type="InterPro" id="IPR024747">
    <property type="entry name" value="Pyridox_Oxase-rel"/>
</dbReference>